<dbReference type="Gene3D" id="1.10.260.40">
    <property type="entry name" value="lambda repressor-like DNA-binding domains"/>
    <property type="match status" value="1"/>
</dbReference>
<dbReference type="CDD" id="cd00093">
    <property type="entry name" value="HTH_XRE"/>
    <property type="match status" value="1"/>
</dbReference>
<gene>
    <name evidence="3" type="ORF">O9H85_29745</name>
</gene>
<dbReference type="PROSITE" id="PS50943">
    <property type="entry name" value="HTH_CROC1"/>
    <property type="match status" value="1"/>
</dbReference>
<keyword evidence="4" id="KW-1185">Reference proteome</keyword>
<dbReference type="InterPro" id="IPR001387">
    <property type="entry name" value="Cro/C1-type_HTH"/>
</dbReference>
<dbReference type="PANTHER" id="PTHR46558">
    <property type="entry name" value="TRACRIPTIONAL REGULATORY PROTEIN-RELATED-RELATED"/>
    <property type="match status" value="1"/>
</dbReference>
<comment type="caution">
    <text evidence="3">The sequence shown here is derived from an EMBL/GenBank/DDBJ whole genome shotgun (WGS) entry which is preliminary data.</text>
</comment>
<sequence length="72" mass="8195">MKLGKRISGLREQKQITQGELAQIIGVTRAALSHYENDRRLPDYNTLMKIAKYFSVSVEYVIEGDNTTQIHG</sequence>
<protein>
    <submittedName>
        <fullName evidence="3">Helix-turn-helix transcriptional regulator</fullName>
    </submittedName>
</protein>
<evidence type="ECO:0000313" key="4">
    <source>
        <dbReference type="Proteomes" id="UP001527882"/>
    </source>
</evidence>
<name>A0ABT4QI06_9BACL</name>
<proteinExistence type="predicted"/>
<dbReference type="SUPFAM" id="SSF47413">
    <property type="entry name" value="lambda repressor-like DNA-binding domains"/>
    <property type="match status" value="1"/>
</dbReference>
<dbReference type="Proteomes" id="UP001527882">
    <property type="component" value="Unassembled WGS sequence"/>
</dbReference>
<dbReference type="EMBL" id="JAQAGZ010000024">
    <property type="protein sequence ID" value="MCZ8516498.1"/>
    <property type="molecule type" value="Genomic_DNA"/>
</dbReference>
<reference evidence="3 4" key="1">
    <citation type="submission" date="2022-12" db="EMBL/GenBank/DDBJ databases">
        <title>Draft genome sequence of Paenibacillus sp. dW9.</title>
        <authorList>
            <person name="Choi E.-W."/>
            <person name="Kim D.-U."/>
        </authorList>
    </citation>
    <scope>NUCLEOTIDE SEQUENCE [LARGE SCALE GENOMIC DNA]</scope>
    <source>
        <strain evidence="4">dW9</strain>
    </source>
</reference>
<evidence type="ECO:0000256" key="1">
    <source>
        <dbReference type="ARBA" id="ARBA00023125"/>
    </source>
</evidence>
<dbReference type="SMART" id="SM00530">
    <property type="entry name" value="HTH_XRE"/>
    <property type="match status" value="1"/>
</dbReference>
<dbReference type="InterPro" id="IPR010982">
    <property type="entry name" value="Lambda_DNA-bd_dom_sf"/>
</dbReference>
<accession>A0ABT4QI06</accession>
<feature type="domain" description="HTH cro/C1-type" evidence="2">
    <location>
        <begin position="7"/>
        <end position="61"/>
    </location>
</feature>
<keyword evidence="1" id="KW-0238">DNA-binding</keyword>
<dbReference type="RefSeq" id="WP_269885035.1">
    <property type="nucleotide sequence ID" value="NZ_JAQAGZ010000024.1"/>
</dbReference>
<evidence type="ECO:0000313" key="3">
    <source>
        <dbReference type="EMBL" id="MCZ8516498.1"/>
    </source>
</evidence>
<evidence type="ECO:0000259" key="2">
    <source>
        <dbReference type="PROSITE" id="PS50943"/>
    </source>
</evidence>
<dbReference type="Pfam" id="PF01381">
    <property type="entry name" value="HTH_3"/>
    <property type="match status" value="1"/>
</dbReference>
<organism evidence="3 4">
    <name type="scientific">Paenibacillus gyeongsangnamensis</name>
    <dbReference type="NCBI Taxonomy" id="3388067"/>
    <lineage>
        <taxon>Bacteria</taxon>
        <taxon>Bacillati</taxon>
        <taxon>Bacillota</taxon>
        <taxon>Bacilli</taxon>
        <taxon>Bacillales</taxon>
        <taxon>Paenibacillaceae</taxon>
        <taxon>Paenibacillus</taxon>
    </lineage>
</organism>
<dbReference type="PANTHER" id="PTHR46558:SF11">
    <property type="entry name" value="HTH-TYPE TRANSCRIPTIONAL REGULATOR XRE"/>
    <property type="match status" value="1"/>
</dbReference>